<dbReference type="InterPro" id="IPR036188">
    <property type="entry name" value="FAD/NAD-bd_sf"/>
</dbReference>
<evidence type="ECO:0000313" key="3">
    <source>
        <dbReference type="EMBL" id="SJZ40934.1"/>
    </source>
</evidence>
<dbReference type="GO" id="GO:0051536">
    <property type="term" value="F:iron-sulfur cluster binding"/>
    <property type="evidence" value="ECO:0007669"/>
    <property type="project" value="InterPro"/>
</dbReference>
<keyword evidence="4" id="KW-1185">Reference proteome</keyword>
<dbReference type="InterPro" id="IPR023753">
    <property type="entry name" value="FAD/NAD-binding_dom"/>
</dbReference>
<evidence type="ECO:0000313" key="4">
    <source>
        <dbReference type="Proteomes" id="UP000191153"/>
    </source>
</evidence>
<dbReference type="STRING" id="180163.SAMN02745174_00397"/>
<dbReference type="AlphaFoldDB" id="A0A1T4KET6"/>
<dbReference type="OrthoDB" id="9803192at2"/>
<feature type="domain" description="FAD/NAD(P)-binding" evidence="1">
    <location>
        <begin position="113"/>
        <end position="376"/>
    </location>
</feature>
<proteinExistence type="predicted"/>
<dbReference type="Pfam" id="PF07992">
    <property type="entry name" value="Pyr_redox_2"/>
    <property type="match status" value="1"/>
</dbReference>
<dbReference type="RefSeq" id="WP_078693262.1">
    <property type="nucleotide sequence ID" value="NZ_FUWX01000005.1"/>
</dbReference>
<dbReference type="GO" id="GO:0016491">
    <property type="term" value="F:oxidoreductase activity"/>
    <property type="evidence" value="ECO:0007669"/>
    <property type="project" value="InterPro"/>
</dbReference>
<organism evidence="3 4">
    <name type="scientific">Cetobacterium ceti</name>
    <dbReference type="NCBI Taxonomy" id="180163"/>
    <lineage>
        <taxon>Bacteria</taxon>
        <taxon>Fusobacteriati</taxon>
        <taxon>Fusobacteriota</taxon>
        <taxon>Fusobacteriia</taxon>
        <taxon>Fusobacteriales</taxon>
        <taxon>Fusobacteriaceae</taxon>
        <taxon>Cetobacterium</taxon>
    </lineage>
</organism>
<dbReference type="PRINTS" id="PR00419">
    <property type="entry name" value="ADXRDTASE"/>
</dbReference>
<evidence type="ECO:0000259" key="2">
    <source>
        <dbReference type="Pfam" id="PF14691"/>
    </source>
</evidence>
<sequence length="390" mass="43695">MKSNIEFLLEEGNRCLKCKHEPCKKACPIGTSIPEVIQLFQKEEYKKAGEILFNNNPMSLVCSLICPFENQCMGSCVRGIKGEPIDFPKIENYIMKEYLKTTLFEKNISNGKKIAIVGGGPGALTAGILLRKNNYEVTIFDNHEKLGGMLRYGIPDFRLPKENIALLEKKVMELGIIFKGNSSLDENDILNLKKDYNGVIIATGTWFPKKLNIEGVENPNTLYAIDYLKNNIDLGKNKKVVVIGAGNVAMDVARTAKRQGNEVIIAYRRPMEDSPATKLEIREAKEDGVEFLTYVSPKKILENGIVLEKTYYDENKKLKTLENSEFLLECDYIILALSQVAQYPMEVLKEKGITEENGFFFCGDILTGPETVVKAAVTGKESIIKIKALI</sequence>
<gene>
    <name evidence="3" type="ORF">SAMN02745174_00397</name>
</gene>
<dbReference type="InterPro" id="IPR028261">
    <property type="entry name" value="DPD_II"/>
</dbReference>
<feature type="domain" description="Dihydroprymidine dehydrogenase" evidence="2">
    <location>
        <begin position="9"/>
        <end position="99"/>
    </location>
</feature>
<protein>
    <submittedName>
        <fullName evidence="3">Glutamate synthase (NADPH/NADH) small chain</fullName>
    </submittedName>
</protein>
<dbReference type="Proteomes" id="UP000191153">
    <property type="component" value="Unassembled WGS sequence"/>
</dbReference>
<evidence type="ECO:0000259" key="1">
    <source>
        <dbReference type="Pfam" id="PF07992"/>
    </source>
</evidence>
<name>A0A1T4KET6_9FUSO</name>
<dbReference type="InterPro" id="IPR009051">
    <property type="entry name" value="Helical_ferredxn"/>
</dbReference>
<dbReference type="SUPFAM" id="SSF51971">
    <property type="entry name" value="Nucleotide-binding domain"/>
    <property type="match status" value="1"/>
</dbReference>
<dbReference type="PANTHER" id="PTHR42783">
    <property type="entry name" value="GLUTAMATE SYNTHASE [NADPH] SMALL CHAIN"/>
    <property type="match status" value="1"/>
</dbReference>
<dbReference type="EMBL" id="FUWX01000005">
    <property type="protein sequence ID" value="SJZ40934.1"/>
    <property type="molecule type" value="Genomic_DNA"/>
</dbReference>
<dbReference type="PANTHER" id="PTHR42783:SF3">
    <property type="entry name" value="GLUTAMATE SYNTHASE [NADPH] SMALL CHAIN-RELATED"/>
    <property type="match status" value="1"/>
</dbReference>
<dbReference type="Gene3D" id="1.10.1060.10">
    <property type="entry name" value="Alpha-helical ferredoxin"/>
    <property type="match status" value="1"/>
</dbReference>
<dbReference type="Pfam" id="PF14691">
    <property type="entry name" value="Fer4_20"/>
    <property type="match status" value="1"/>
</dbReference>
<dbReference type="SUPFAM" id="SSF46548">
    <property type="entry name" value="alpha-helical ferredoxin"/>
    <property type="match status" value="1"/>
</dbReference>
<reference evidence="3 4" key="1">
    <citation type="submission" date="2017-02" db="EMBL/GenBank/DDBJ databases">
        <authorList>
            <person name="Peterson S.W."/>
        </authorList>
    </citation>
    <scope>NUCLEOTIDE SEQUENCE [LARGE SCALE GENOMIC DNA]</scope>
    <source>
        <strain evidence="3 4">ATCC 700028</strain>
    </source>
</reference>
<accession>A0A1T4KET6</accession>
<dbReference type="Gene3D" id="3.50.50.60">
    <property type="entry name" value="FAD/NAD(P)-binding domain"/>
    <property type="match status" value="2"/>
</dbReference>